<keyword evidence="10" id="KW-0808">Transferase</keyword>
<dbReference type="InterPro" id="IPR043151">
    <property type="entry name" value="BAH_sf"/>
</dbReference>
<evidence type="ECO:0000313" key="11">
    <source>
        <dbReference type="Proteomes" id="UP001381693"/>
    </source>
</evidence>
<keyword evidence="2" id="KW-0479">Metal-binding</keyword>
<dbReference type="CDD" id="cd04760">
    <property type="entry name" value="BAH_Dnmt1_I"/>
    <property type="match status" value="1"/>
</dbReference>
<gene>
    <name evidence="10" type="primary">DNMT1_1</name>
    <name evidence="10" type="ORF">SK128_004664</name>
</gene>
<evidence type="ECO:0000256" key="5">
    <source>
        <dbReference type="ARBA" id="ARBA00023242"/>
    </source>
</evidence>
<evidence type="ECO:0000256" key="1">
    <source>
        <dbReference type="ARBA" id="ARBA00004123"/>
    </source>
</evidence>
<evidence type="ECO:0000313" key="10">
    <source>
        <dbReference type="EMBL" id="KAK7085821.1"/>
    </source>
</evidence>
<dbReference type="InterPro" id="IPR002857">
    <property type="entry name" value="Znf_CXXC"/>
</dbReference>
<dbReference type="Pfam" id="PF02008">
    <property type="entry name" value="zf-CXXC"/>
    <property type="match status" value="1"/>
</dbReference>
<dbReference type="SMART" id="SM00439">
    <property type="entry name" value="BAH"/>
    <property type="match status" value="1"/>
</dbReference>
<dbReference type="InterPro" id="IPR050390">
    <property type="entry name" value="C5-Methyltransferase"/>
</dbReference>
<dbReference type="EC" id="2.1.1.37" evidence="10"/>
<dbReference type="GO" id="GO:0008270">
    <property type="term" value="F:zinc ion binding"/>
    <property type="evidence" value="ECO:0007669"/>
    <property type="project" value="UniProtKB-KW"/>
</dbReference>
<dbReference type="Proteomes" id="UP001381693">
    <property type="component" value="Unassembled WGS sequence"/>
</dbReference>
<feature type="compositionally biased region" description="Basic and acidic residues" evidence="7">
    <location>
        <begin position="269"/>
        <end position="285"/>
    </location>
</feature>
<feature type="non-terminal residue" evidence="10">
    <location>
        <position position="990"/>
    </location>
</feature>
<dbReference type="PROSITE" id="PS51038">
    <property type="entry name" value="BAH"/>
    <property type="match status" value="1"/>
</dbReference>
<dbReference type="GO" id="GO:0003886">
    <property type="term" value="F:DNA (cytosine-5-)-methyltransferase activity"/>
    <property type="evidence" value="ECO:0007669"/>
    <property type="project" value="UniProtKB-EC"/>
</dbReference>
<reference evidence="10 11" key="1">
    <citation type="submission" date="2023-11" db="EMBL/GenBank/DDBJ databases">
        <title>Halocaridina rubra genome assembly.</title>
        <authorList>
            <person name="Smith C."/>
        </authorList>
    </citation>
    <scope>NUCLEOTIDE SEQUENCE [LARGE SCALE GENOMIC DNA]</scope>
    <source>
        <strain evidence="10">EP-1</strain>
        <tissue evidence="10">Whole</tissue>
    </source>
</reference>
<dbReference type="PANTHER" id="PTHR10629:SF52">
    <property type="entry name" value="DNA (CYTOSINE-5)-METHYLTRANSFERASE 1"/>
    <property type="match status" value="1"/>
</dbReference>
<evidence type="ECO:0000256" key="4">
    <source>
        <dbReference type="ARBA" id="ARBA00022833"/>
    </source>
</evidence>
<dbReference type="GO" id="GO:0003677">
    <property type="term" value="F:DNA binding"/>
    <property type="evidence" value="ECO:0007669"/>
    <property type="project" value="InterPro"/>
</dbReference>
<dbReference type="GO" id="GO:0005634">
    <property type="term" value="C:nucleus"/>
    <property type="evidence" value="ECO:0007669"/>
    <property type="project" value="UniProtKB-SubCell"/>
</dbReference>
<feature type="compositionally biased region" description="Acidic residues" evidence="7">
    <location>
        <begin position="286"/>
        <end position="297"/>
    </location>
</feature>
<keyword evidence="3 6" id="KW-0863">Zinc-finger</keyword>
<dbReference type="Pfam" id="PF01426">
    <property type="entry name" value="BAH"/>
    <property type="match status" value="1"/>
</dbReference>
<feature type="domain" description="CXXC-type" evidence="9">
    <location>
        <begin position="623"/>
        <end position="670"/>
    </location>
</feature>
<dbReference type="Pfam" id="PF12047">
    <property type="entry name" value="DNMT1-RFD"/>
    <property type="match status" value="1"/>
</dbReference>
<feature type="region of interest" description="Disordered" evidence="7">
    <location>
        <begin position="176"/>
        <end position="300"/>
    </location>
</feature>
<keyword evidence="11" id="KW-1185">Reference proteome</keyword>
<organism evidence="10 11">
    <name type="scientific">Halocaridina rubra</name>
    <name type="common">Hawaiian red shrimp</name>
    <dbReference type="NCBI Taxonomy" id="373956"/>
    <lineage>
        <taxon>Eukaryota</taxon>
        <taxon>Metazoa</taxon>
        <taxon>Ecdysozoa</taxon>
        <taxon>Arthropoda</taxon>
        <taxon>Crustacea</taxon>
        <taxon>Multicrustacea</taxon>
        <taxon>Malacostraca</taxon>
        <taxon>Eumalacostraca</taxon>
        <taxon>Eucarida</taxon>
        <taxon>Decapoda</taxon>
        <taxon>Pleocyemata</taxon>
        <taxon>Caridea</taxon>
        <taxon>Atyoidea</taxon>
        <taxon>Atyidae</taxon>
        <taxon>Halocaridina</taxon>
    </lineage>
</organism>
<evidence type="ECO:0000256" key="7">
    <source>
        <dbReference type="SAM" id="MobiDB-lite"/>
    </source>
</evidence>
<dbReference type="PROSITE" id="PS51058">
    <property type="entry name" value="ZF_CXXC"/>
    <property type="match status" value="1"/>
</dbReference>
<evidence type="ECO:0000256" key="6">
    <source>
        <dbReference type="PROSITE-ProRule" id="PRU00509"/>
    </source>
</evidence>
<evidence type="ECO:0000259" key="9">
    <source>
        <dbReference type="PROSITE" id="PS51058"/>
    </source>
</evidence>
<dbReference type="PIRSF" id="PIRSF037404">
    <property type="entry name" value="DNMT1"/>
    <property type="match status" value="1"/>
</dbReference>
<keyword evidence="4" id="KW-0862">Zinc</keyword>
<dbReference type="GO" id="GO:0006346">
    <property type="term" value="P:DNA methylation-dependent constitutive heterochromatin formation"/>
    <property type="evidence" value="ECO:0007669"/>
    <property type="project" value="InterPro"/>
</dbReference>
<feature type="domain" description="BAH" evidence="8">
    <location>
        <begin position="734"/>
        <end position="862"/>
    </location>
</feature>
<dbReference type="GO" id="GO:0003682">
    <property type="term" value="F:chromatin binding"/>
    <property type="evidence" value="ECO:0007669"/>
    <property type="project" value="InterPro"/>
</dbReference>
<comment type="subcellular location">
    <subcellularLocation>
        <location evidence="1">Nucleus</location>
    </subcellularLocation>
</comment>
<feature type="compositionally biased region" description="Polar residues" evidence="7">
    <location>
        <begin position="201"/>
        <end position="210"/>
    </location>
</feature>
<dbReference type="PANTHER" id="PTHR10629">
    <property type="entry name" value="CYTOSINE-SPECIFIC METHYLTRANSFERASE"/>
    <property type="match status" value="1"/>
</dbReference>
<dbReference type="AlphaFoldDB" id="A0AAN9A9A9"/>
<dbReference type="GO" id="GO:0032259">
    <property type="term" value="P:methylation"/>
    <property type="evidence" value="ECO:0007669"/>
    <property type="project" value="UniProtKB-KW"/>
</dbReference>
<feature type="compositionally biased region" description="Basic and acidic residues" evidence="7">
    <location>
        <begin position="221"/>
        <end position="241"/>
    </location>
</feature>
<dbReference type="InterPro" id="IPR022702">
    <property type="entry name" value="Cytosine_MeTrfase1_RFD"/>
</dbReference>
<dbReference type="GO" id="GO:0044027">
    <property type="term" value="P:negative regulation of gene expression via chromosomal CpG island methylation"/>
    <property type="evidence" value="ECO:0007669"/>
    <property type="project" value="TreeGrafter"/>
</dbReference>
<evidence type="ECO:0000256" key="3">
    <source>
        <dbReference type="ARBA" id="ARBA00022771"/>
    </source>
</evidence>
<dbReference type="Gene3D" id="2.30.30.490">
    <property type="match status" value="1"/>
</dbReference>
<name>A0AAN9A9A9_HALRR</name>
<feature type="region of interest" description="Disordered" evidence="7">
    <location>
        <begin position="124"/>
        <end position="144"/>
    </location>
</feature>
<accession>A0AAN9A9A9</accession>
<sequence length="990" mass="112756">MLGVDHSADIPEDVRMKVCALQSNYKAGDVTQKRYIINLRSLVDPHLPKYLLDQILQLVEEYKEEELTEKGYCNRVERILQPIVSACLRCREDSNDGSAKMPIVKAKCALSANKENDININNVQGHMQDESGGETRLNEEGDKLEESGKVKTAVSLFNKLAKFTYKEKPVNNGTVRDFESAEDVRMENEPMENGKHEVKNGSDTNHLSKSGTDDDLEMEECLQKPAEKARGTTSRRSHDSSGDPQRLITDMFARKPKSRDEGIATNQEVDIRDSRKESSKRKSEEVCFDDGSEEELECDKRQKMDVDEVKEETSIDKANSKSFEKFAKNVVATIQRCDICHQHLGSPDLLLYSGHPDEAVEEFVALVDPKLSLFTGEEVDVHEMDERPQQKVTNFNVYDKQGHLCPFDGGLIERNVHLYFSGYLKPIYEEDSSPEGGIPVKDMGPINEWWISGFDGGEKALIGFSTAYGDYILMDPSDSYAPFVDAVREKIYLSKLVIEFLAKNPDSGYEDLLNSLQITAVPCGYAMITEDMLLRHAQFVCEQVHNFDSAGEDTEDMLITSPCVRSIIKLAGVTLGKRRAMRRAEAKLKIEKMPSWTKATTSPLVGNLFENFFKDQISADKVDLKKKNLRCGICDACQQPDCGECQFCKDMIKFGGTGKLKQCCLNRRCPNRIIAEAEENDDEEFEGFDLLDLHTSKPRQHRIRKHTHSTSWVGEPLIREGKRTYYGSVSINGEVFGVNDDVMVEPDDPKTPVYLARINHMWEDNKGDKHFHADWYWRGSDTVLGETADPLELFITEDCEDTLLDSIKKKISVIHYKHPSNWHKLGGIPDPDQFYPVKKDNGLTFWYQMMYHSPTARFETIPKDNKEGMEKGKEHRYCVSCARIKKREVKESCVMGKKLQNENEHLNLYMSVQYLGLDFGIGDCMFVTPNAFSFKIKPASPPKKVERRKNVNEDIYPEYYRKTESIKGSNEKTPDPFKIARILKIYSSKT</sequence>
<evidence type="ECO:0000256" key="2">
    <source>
        <dbReference type="ARBA" id="ARBA00022723"/>
    </source>
</evidence>
<feature type="compositionally biased region" description="Basic and acidic residues" evidence="7">
    <location>
        <begin position="176"/>
        <end position="200"/>
    </location>
</feature>
<dbReference type="Gene3D" id="1.10.10.2230">
    <property type="match status" value="1"/>
</dbReference>
<proteinExistence type="predicted"/>
<keyword evidence="5" id="KW-0539">Nucleus</keyword>
<dbReference type="EMBL" id="JAXCGZ010000560">
    <property type="protein sequence ID" value="KAK7085821.1"/>
    <property type="molecule type" value="Genomic_DNA"/>
</dbReference>
<protein>
    <submittedName>
        <fullName evidence="10">DNA (Cytosine-5)-methyltransferase 1</fullName>
        <ecNumber evidence="10">2.1.1.37</ecNumber>
    </submittedName>
</protein>
<keyword evidence="10" id="KW-0489">Methyltransferase</keyword>
<evidence type="ECO:0000259" key="8">
    <source>
        <dbReference type="PROSITE" id="PS51038"/>
    </source>
</evidence>
<comment type="caution">
    <text evidence="10">The sequence shown here is derived from an EMBL/GenBank/DDBJ whole genome shotgun (WGS) entry which is preliminary data.</text>
</comment>
<dbReference type="InterPro" id="IPR001025">
    <property type="entry name" value="BAH_dom"/>
</dbReference>